<dbReference type="AlphaFoldDB" id="A0A5J4IZ78"/>
<dbReference type="OrthoDB" id="9815940at2"/>
<reference evidence="4 5" key="1">
    <citation type="submission" date="2019-08" db="EMBL/GenBank/DDBJ databases">
        <title>Draft genome sequence of Ulvibacter marinus type strain NBRC 109484.</title>
        <authorList>
            <person name="Kawano K."/>
            <person name="Ushijima N."/>
            <person name="Kihara M."/>
            <person name="Itoh H."/>
        </authorList>
    </citation>
    <scope>NUCLEOTIDE SEQUENCE [LARGE SCALE GENOMIC DNA]</scope>
    <source>
        <strain evidence="4 5">NBRC 109484</strain>
    </source>
</reference>
<evidence type="ECO:0000256" key="2">
    <source>
        <dbReference type="SAM" id="SignalP"/>
    </source>
</evidence>
<sequence length="473" mass="52441">MKNTILAAALTFFTGFSIAAQTPCNNGFAGNYPCDGFDLQSHIPLTIFNATAANDSWGWVDPVTEREYGIVGLNDGTVFIDISDPVNPIYLGKLPTHTSESTWRDIKVYNNHAFIVSEAAGHGMQVFDLNRLTNVTNPPVTFDEDAHYNGFGNAHNIIINEDTGYAYGLGTNTYNGGSHFINIQDPQNPVAAGGFAEDFYTHDAQVLLYNGPDADYAGREILVSSSGSEQYISIVDVTDKANPQSISTIGYSNVGYTHQGWFTENQRYFLVGDEFDENEVGFNTRTIIFDLEDLDNPVEHFEFFGTTTAIDHNGYIKDDKYYLANYAAGLRVMDVSNIANEEMEEIAYFDTYTSDNNASYNGVWNVYPYFPSENVMITDRSGGFFLVKSNTLGTSTNNISDVSIYPNPSNGILTIQTRINPISEISIHDMSGKLISTDTFETLNQVSLDIENLDSGLYFLTINNVITRRIVKI</sequence>
<dbReference type="EMBL" id="BKCG01000001">
    <property type="protein sequence ID" value="GER58851.1"/>
    <property type="molecule type" value="Genomic_DNA"/>
</dbReference>
<feature type="signal peptide" evidence="2">
    <location>
        <begin position="1"/>
        <end position="19"/>
    </location>
</feature>
<dbReference type="PANTHER" id="PTHR38787:SF3">
    <property type="entry name" value="REGULATORY P DOMAIN-CONTAINING PROTEIN"/>
    <property type="match status" value="1"/>
</dbReference>
<dbReference type="GO" id="GO:0005576">
    <property type="term" value="C:extracellular region"/>
    <property type="evidence" value="ECO:0007669"/>
    <property type="project" value="TreeGrafter"/>
</dbReference>
<feature type="domain" description="Secretion system C-terminal sorting" evidence="3">
    <location>
        <begin position="404"/>
        <end position="467"/>
    </location>
</feature>
<evidence type="ECO:0000313" key="5">
    <source>
        <dbReference type="Proteomes" id="UP000326509"/>
    </source>
</evidence>
<dbReference type="PANTHER" id="PTHR38787">
    <property type="entry name" value="REGULATORY P DOMAIN-CONTAINING PROTEIN"/>
    <property type="match status" value="1"/>
</dbReference>
<protein>
    <recommendedName>
        <fullName evidence="3">Secretion system C-terminal sorting domain-containing protein</fullName>
    </recommendedName>
</protein>
<evidence type="ECO:0000256" key="1">
    <source>
        <dbReference type="ARBA" id="ARBA00022729"/>
    </source>
</evidence>
<accession>A0A5J4IZ78</accession>
<dbReference type="NCBIfam" id="TIGR04183">
    <property type="entry name" value="Por_Secre_tail"/>
    <property type="match status" value="1"/>
</dbReference>
<dbReference type="NCBIfam" id="TIGR04312">
    <property type="entry name" value="choice_anch_B"/>
    <property type="match status" value="1"/>
</dbReference>
<feature type="chain" id="PRO_5023851597" description="Secretion system C-terminal sorting domain-containing protein" evidence="2">
    <location>
        <begin position="20"/>
        <end position="473"/>
    </location>
</feature>
<keyword evidence="1 2" id="KW-0732">Signal</keyword>
<comment type="caution">
    <text evidence="4">The sequence shown here is derived from an EMBL/GenBank/DDBJ whole genome shotgun (WGS) entry which is preliminary data.</text>
</comment>
<proteinExistence type="predicted"/>
<organism evidence="4 5">
    <name type="scientific">Patiriisocius marinus</name>
    <dbReference type="NCBI Taxonomy" id="1397112"/>
    <lineage>
        <taxon>Bacteria</taxon>
        <taxon>Pseudomonadati</taxon>
        <taxon>Bacteroidota</taxon>
        <taxon>Flavobacteriia</taxon>
        <taxon>Flavobacteriales</taxon>
        <taxon>Flavobacteriaceae</taxon>
        <taxon>Patiriisocius</taxon>
    </lineage>
</organism>
<evidence type="ECO:0000313" key="4">
    <source>
        <dbReference type="EMBL" id="GER58851.1"/>
    </source>
</evidence>
<dbReference type="InterPro" id="IPR027589">
    <property type="entry name" value="Choice_anch_B"/>
</dbReference>
<evidence type="ECO:0000259" key="3">
    <source>
        <dbReference type="Pfam" id="PF18962"/>
    </source>
</evidence>
<dbReference type="InterPro" id="IPR026444">
    <property type="entry name" value="Secre_tail"/>
</dbReference>
<keyword evidence="5" id="KW-1185">Reference proteome</keyword>
<gene>
    <name evidence="4" type="ORF">ULMA_09590</name>
</gene>
<name>A0A5J4IZ78_9FLAO</name>
<dbReference type="Proteomes" id="UP000326509">
    <property type="component" value="Unassembled WGS sequence"/>
</dbReference>
<dbReference type="Pfam" id="PF18962">
    <property type="entry name" value="Por_Secre_tail"/>
    <property type="match status" value="1"/>
</dbReference>
<dbReference type="RefSeq" id="WP_151672904.1">
    <property type="nucleotide sequence ID" value="NZ_BKCG01000001.1"/>
</dbReference>